<comment type="similarity">
    <text evidence="2">Belongs to the histidine acid phosphatase family. MINPP1 subfamily.</text>
</comment>
<dbReference type="PANTHER" id="PTHR20963">
    <property type="entry name" value="MULTIPLE INOSITOL POLYPHOSPHATE PHOSPHATASE-RELATED"/>
    <property type="match status" value="1"/>
</dbReference>
<dbReference type="Gene3D" id="3.40.50.1240">
    <property type="entry name" value="Phosphoglycerate mutase-like"/>
    <property type="match status" value="1"/>
</dbReference>
<accession>A5CN47</accession>
<dbReference type="EC" id="3.1.3.62" evidence="4"/>
<dbReference type="AlphaFoldDB" id="A5CN47"/>
<dbReference type="HOGENOM" id="CLU_029165_2_0_11"/>
<evidence type="ECO:0000256" key="6">
    <source>
        <dbReference type="ARBA" id="ARBA00022729"/>
    </source>
</evidence>
<comment type="catalytic activity">
    <reaction evidence="13">
        <text>(2R)-2,3-bisphosphoglycerate + H2O = (2R)-2-phosphoglycerate + phosphate</text>
        <dbReference type="Rhea" id="RHEA:27381"/>
        <dbReference type="ChEBI" id="CHEBI:15377"/>
        <dbReference type="ChEBI" id="CHEBI:43474"/>
        <dbReference type="ChEBI" id="CHEBI:58248"/>
        <dbReference type="ChEBI" id="CHEBI:58289"/>
        <dbReference type="EC" id="3.1.3.80"/>
    </reaction>
    <physiologicalReaction direction="left-to-right" evidence="13">
        <dbReference type="Rhea" id="RHEA:27382"/>
    </physiologicalReaction>
</comment>
<dbReference type="eggNOG" id="COG3537">
    <property type="taxonomic scope" value="Bacteria"/>
</dbReference>
<evidence type="ECO:0000256" key="4">
    <source>
        <dbReference type="ARBA" id="ARBA00013040"/>
    </source>
</evidence>
<feature type="transmembrane region" description="Helical" evidence="15">
    <location>
        <begin position="530"/>
        <end position="551"/>
    </location>
</feature>
<feature type="signal peptide" evidence="16">
    <location>
        <begin position="1"/>
        <end position="32"/>
    </location>
</feature>
<evidence type="ECO:0000256" key="14">
    <source>
        <dbReference type="SAM" id="MobiDB-lite"/>
    </source>
</evidence>
<comment type="catalytic activity">
    <reaction evidence="11">
        <text>1D-myo-inositol 1,2,4,5,6-pentakisphosphate + H2O = 1D-myo-inositol 1,2,5,6-tetrakisphosphate + phosphate</text>
        <dbReference type="Rhea" id="RHEA:77115"/>
        <dbReference type="ChEBI" id="CHEBI:15377"/>
        <dbReference type="ChEBI" id="CHEBI:43474"/>
        <dbReference type="ChEBI" id="CHEBI:57798"/>
        <dbReference type="ChEBI" id="CHEBI:195535"/>
        <dbReference type="EC" id="3.1.3.62"/>
    </reaction>
    <physiologicalReaction direction="left-to-right" evidence="11">
        <dbReference type="Rhea" id="RHEA:77116"/>
    </physiologicalReaction>
</comment>
<evidence type="ECO:0000256" key="11">
    <source>
        <dbReference type="ARBA" id="ARBA00043671"/>
    </source>
</evidence>
<dbReference type="SUPFAM" id="SSF53254">
    <property type="entry name" value="Phosphoglycerate mutase-like"/>
    <property type="match status" value="1"/>
</dbReference>
<dbReference type="CDD" id="cd07061">
    <property type="entry name" value="HP_HAP_like"/>
    <property type="match status" value="1"/>
</dbReference>
<dbReference type="Pfam" id="PF00328">
    <property type="entry name" value="His_Phos_2"/>
    <property type="match status" value="1"/>
</dbReference>
<evidence type="ECO:0000313" key="18">
    <source>
        <dbReference type="Proteomes" id="UP000001564"/>
    </source>
</evidence>
<evidence type="ECO:0000256" key="3">
    <source>
        <dbReference type="ARBA" id="ARBA00012976"/>
    </source>
</evidence>
<gene>
    <name evidence="17" type="ordered locus">CMM_0460</name>
</gene>
<evidence type="ECO:0000256" key="7">
    <source>
        <dbReference type="ARBA" id="ARBA00022801"/>
    </source>
</evidence>
<keyword evidence="8 15" id="KW-0472">Membrane</keyword>
<dbReference type="InterPro" id="IPR000560">
    <property type="entry name" value="His_Pase_clade-2"/>
</dbReference>
<evidence type="ECO:0000256" key="5">
    <source>
        <dbReference type="ARBA" id="ARBA00018097"/>
    </source>
</evidence>
<dbReference type="OrthoDB" id="9770871at2"/>
<evidence type="ECO:0000256" key="12">
    <source>
        <dbReference type="ARBA" id="ARBA00043691"/>
    </source>
</evidence>
<dbReference type="EMBL" id="AM711867">
    <property type="protein sequence ID" value="CAN00483.1"/>
    <property type="molecule type" value="Genomic_DNA"/>
</dbReference>
<proteinExistence type="inferred from homology"/>
<keyword evidence="15" id="KW-0812">Transmembrane</keyword>
<evidence type="ECO:0000256" key="10">
    <source>
        <dbReference type="ARBA" id="ARBA00043668"/>
    </source>
</evidence>
<keyword evidence="18" id="KW-1185">Reference proteome</keyword>
<keyword evidence="15" id="KW-1133">Transmembrane helix</keyword>
<dbReference type="InterPro" id="IPR029033">
    <property type="entry name" value="His_PPase_superfam"/>
</dbReference>
<sequence length="564" mass="58928">MRLRTRRRLSASVALALALGIAAGGSALPALAATGDGSGTGAATGSGSADRTHYSSKTPYAPQGTPADLAPAPAGFAPVYTESVARHGSRALSSFKYDSLTTQVWEQARSEGALTTLGETLGPEVQKLTAANQKLGYGNLTGQGADQHRGIGARVVQRLPTLFAGIDAGSDTVALESSGEARATASGKAFAEGLKRADPLLASHLPKDIAKDPDTLYFHKSAANADYQAYEDGPAVTAAVDAIYAQPRSHEAARRLLERIYTPAFVDRLAAGQYHFVDGGDGGTHVDDELDAAMMLYNLYIIAPDMTEEVSVDFDRYFTSAGAGDDADTEWFAYLLDAEDFYSKGPAFQGSDITYRMATPLLDDFLDSMDARLAGSSTAATFRFAHAETIIPFAALLGLPGSTQPVTPEAPYTYATNAWRGETVTPMAANVQWDVYRDATGRAIVRMLYDEKAIPFRAGCAPIAPGSLFYDAGEVRRCLTAVAVVDPGTTAPGASDPGALPGSPAAIAAADASAARGDTLAATGMSADELPFLAVLAFALGAAGITAVGVVRRPRRERPADDPR</sequence>
<feature type="chain" id="PRO_5002679274" description="Multiple inositol polyphosphate phosphatase 1" evidence="16">
    <location>
        <begin position="33"/>
        <end position="564"/>
    </location>
</feature>
<evidence type="ECO:0000256" key="16">
    <source>
        <dbReference type="SAM" id="SignalP"/>
    </source>
</evidence>
<comment type="catalytic activity">
    <reaction evidence="10">
        <text>1D-myo-inositol 1,2,5,6-tetrakisphosphate + H2O = 1D-myo-inositol 1,2,6-trisphosphate + phosphate</text>
        <dbReference type="Rhea" id="RHEA:77119"/>
        <dbReference type="ChEBI" id="CHEBI:15377"/>
        <dbReference type="ChEBI" id="CHEBI:43474"/>
        <dbReference type="ChEBI" id="CHEBI:195535"/>
        <dbReference type="ChEBI" id="CHEBI:195537"/>
        <dbReference type="EC" id="3.1.3.62"/>
    </reaction>
    <physiologicalReaction direction="left-to-right" evidence="10">
        <dbReference type="Rhea" id="RHEA:77120"/>
    </physiologicalReaction>
</comment>
<reference evidence="17 18" key="1">
    <citation type="journal article" date="2008" name="J. Bacteriol.">
        <title>The genome sequence of the tomato-pathogenic actinomycete Clavibacter michiganensis subsp. michiganensis NCPPB382 reveals a large island involved in pathogenicity.</title>
        <authorList>
            <person name="Gartemann K.H."/>
            <person name="Abt B."/>
            <person name="Bekel T."/>
            <person name="Burger A."/>
            <person name="Engemann J."/>
            <person name="Flugel M."/>
            <person name="Gaigalat L."/>
            <person name="Goesmann A."/>
            <person name="Grafen I."/>
            <person name="Kalinowski J."/>
            <person name="Kaup O."/>
            <person name="Kirchner O."/>
            <person name="Krause L."/>
            <person name="Linke B."/>
            <person name="McHardy A."/>
            <person name="Meyer F."/>
            <person name="Pohle S."/>
            <person name="Ruckert C."/>
            <person name="Schneiker S."/>
            <person name="Zellermann E.M."/>
            <person name="Puhler A."/>
            <person name="Eichenlaub R."/>
            <person name="Kaiser O."/>
            <person name="Bartels D."/>
        </authorList>
    </citation>
    <scope>NUCLEOTIDE SEQUENCE [LARGE SCALE GENOMIC DNA]</scope>
    <source>
        <strain evidence="17 18">NCPPB 382</strain>
    </source>
</reference>
<dbReference type="InterPro" id="IPR006311">
    <property type="entry name" value="TAT_signal"/>
</dbReference>
<dbReference type="PANTHER" id="PTHR20963:SF8">
    <property type="entry name" value="MULTIPLE INOSITOL POLYPHOSPHATE PHOSPHATASE 1"/>
    <property type="match status" value="1"/>
</dbReference>
<evidence type="ECO:0000256" key="1">
    <source>
        <dbReference type="ARBA" id="ARBA00004370"/>
    </source>
</evidence>
<dbReference type="GO" id="GO:0016020">
    <property type="term" value="C:membrane"/>
    <property type="evidence" value="ECO:0007669"/>
    <property type="project" value="UniProtKB-SubCell"/>
</dbReference>
<dbReference type="Proteomes" id="UP000001564">
    <property type="component" value="Chromosome"/>
</dbReference>
<evidence type="ECO:0000256" key="13">
    <source>
        <dbReference type="ARBA" id="ARBA00043832"/>
    </source>
</evidence>
<feature type="region of interest" description="Disordered" evidence="14">
    <location>
        <begin position="37"/>
        <end position="67"/>
    </location>
</feature>
<comment type="subcellular location">
    <subcellularLocation>
        <location evidence="1">Membrane</location>
    </subcellularLocation>
</comment>
<evidence type="ECO:0000256" key="15">
    <source>
        <dbReference type="SAM" id="Phobius"/>
    </source>
</evidence>
<dbReference type="KEGG" id="cmi:CMM_0460"/>
<protein>
    <recommendedName>
        <fullName evidence="5">Multiple inositol polyphosphate phosphatase 1</fullName>
        <ecNumber evidence="4">3.1.3.62</ecNumber>
        <ecNumber evidence="3">3.1.3.80</ecNumber>
    </recommendedName>
    <alternativeName>
        <fullName evidence="9">2,3-bisphosphoglycerate 3-phosphatase</fullName>
    </alternativeName>
</protein>
<name>A5CN47_CLAM3</name>
<keyword evidence="7" id="KW-0378">Hydrolase</keyword>
<keyword evidence="6 16" id="KW-0732">Signal</keyword>
<evidence type="ECO:0000256" key="2">
    <source>
        <dbReference type="ARBA" id="ARBA00008422"/>
    </source>
</evidence>
<comment type="catalytic activity">
    <reaction evidence="12">
        <text>1D-myo-inositol hexakisphosphate + H2O = 1D-myo-inositol 1,2,4,5,6-pentakisphosphate + phosphate</text>
        <dbReference type="Rhea" id="RHEA:16989"/>
        <dbReference type="ChEBI" id="CHEBI:15377"/>
        <dbReference type="ChEBI" id="CHEBI:43474"/>
        <dbReference type="ChEBI" id="CHEBI:57798"/>
        <dbReference type="ChEBI" id="CHEBI:58130"/>
        <dbReference type="EC" id="3.1.3.62"/>
    </reaction>
    <physiologicalReaction direction="left-to-right" evidence="12">
        <dbReference type="Rhea" id="RHEA:16990"/>
    </physiologicalReaction>
</comment>
<dbReference type="RefSeq" id="WP_011931680.1">
    <property type="nucleotide sequence ID" value="NC_009480.1"/>
</dbReference>
<dbReference type="EC" id="3.1.3.80" evidence="3"/>
<evidence type="ECO:0000256" key="9">
    <source>
        <dbReference type="ARBA" id="ARBA00031642"/>
    </source>
</evidence>
<dbReference type="GO" id="GO:0034417">
    <property type="term" value="F:bisphosphoglycerate 3-phosphatase activity"/>
    <property type="evidence" value="ECO:0007669"/>
    <property type="project" value="UniProtKB-EC"/>
</dbReference>
<evidence type="ECO:0000313" key="17">
    <source>
        <dbReference type="EMBL" id="CAN00483.1"/>
    </source>
</evidence>
<dbReference type="GO" id="GO:0003993">
    <property type="term" value="F:acid phosphatase activity"/>
    <property type="evidence" value="ECO:0007669"/>
    <property type="project" value="TreeGrafter"/>
</dbReference>
<dbReference type="PROSITE" id="PS51318">
    <property type="entry name" value="TAT"/>
    <property type="match status" value="1"/>
</dbReference>
<evidence type="ECO:0000256" key="8">
    <source>
        <dbReference type="ARBA" id="ARBA00023136"/>
    </source>
</evidence>
<organism evidence="17 18">
    <name type="scientific">Clavibacter michiganensis subsp. michiganensis (strain NCPPB 382)</name>
    <dbReference type="NCBI Taxonomy" id="443906"/>
    <lineage>
        <taxon>Bacteria</taxon>
        <taxon>Bacillati</taxon>
        <taxon>Actinomycetota</taxon>
        <taxon>Actinomycetes</taxon>
        <taxon>Micrococcales</taxon>
        <taxon>Microbacteriaceae</taxon>
        <taxon>Clavibacter</taxon>
    </lineage>
</organism>